<evidence type="ECO:0000256" key="8">
    <source>
        <dbReference type="ARBA" id="ARBA00023136"/>
    </source>
</evidence>
<dbReference type="CDD" id="cd00170">
    <property type="entry name" value="SEC14"/>
    <property type="match status" value="1"/>
</dbReference>
<evidence type="ECO:0000259" key="10">
    <source>
        <dbReference type="PROSITE" id="PS50191"/>
    </source>
</evidence>
<comment type="caution">
    <text evidence="12">The sequence shown here is derived from an EMBL/GenBank/DDBJ whole genome shotgun (WGS) entry which is preliminary data.</text>
</comment>
<comment type="subcellular location">
    <subcellularLocation>
        <location evidence="1">Endomembrane system</location>
    </subcellularLocation>
</comment>
<dbReference type="CDD" id="cd01856">
    <property type="entry name" value="YlqF"/>
    <property type="match status" value="1"/>
</dbReference>
<reference evidence="12" key="1">
    <citation type="submission" date="2022-07" db="EMBL/GenBank/DDBJ databases">
        <title>Phylogenomic reconstructions and comparative analyses of Kickxellomycotina fungi.</title>
        <authorList>
            <person name="Reynolds N.K."/>
            <person name="Stajich J.E."/>
            <person name="Barry K."/>
            <person name="Grigoriev I.V."/>
            <person name="Crous P."/>
            <person name="Smith M.E."/>
        </authorList>
    </citation>
    <scope>NUCLEOTIDE SEQUENCE</scope>
    <source>
        <strain evidence="12">NBRC 100468</strain>
    </source>
</reference>
<feature type="compositionally biased region" description="Polar residues" evidence="9">
    <location>
        <begin position="594"/>
        <end position="610"/>
    </location>
</feature>
<evidence type="ECO:0000256" key="2">
    <source>
        <dbReference type="ARBA" id="ARBA00006613"/>
    </source>
</evidence>
<feature type="compositionally biased region" description="Basic and acidic residues" evidence="9">
    <location>
        <begin position="572"/>
        <end position="588"/>
    </location>
</feature>
<dbReference type="InterPro" id="IPR006073">
    <property type="entry name" value="GTP-bd"/>
</dbReference>
<keyword evidence="4" id="KW-0677">Repeat</keyword>
<dbReference type="SUPFAM" id="SSF46938">
    <property type="entry name" value="CRAL/TRIO N-terminal domain"/>
    <property type="match status" value="1"/>
</dbReference>
<dbReference type="PANTHER" id="PTHR22781">
    <property type="entry name" value="DELTA ADAPTIN-RELATED"/>
    <property type="match status" value="1"/>
</dbReference>
<comment type="similarity">
    <text evidence="2">Belongs to the adaptor complexes large subunit family.</text>
</comment>
<evidence type="ECO:0000256" key="9">
    <source>
        <dbReference type="SAM" id="MobiDB-lite"/>
    </source>
</evidence>
<evidence type="ECO:0000256" key="6">
    <source>
        <dbReference type="ARBA" id="ARBA00022927"/>
    </source>
</evidence>
<accession>A0A9W8A332</accession>
<feature type="domain" description="CP-type G" evidence="11">
    <location>
        <begin position="27"/>
        <end position="193"/>
    </location>
</feature>
<keyword evidence="5" id="KW-0547">Nucleotide-binding</keyword>
<protein>
    <submittedName>
        <fullName evidence="12">AP-3 complex subunit delta</fullName>
    </submittedName>
</protein>
<dbReference type="GO" id="GO:0006623">
    <property type="term" value="P:protein targeting to vacuole"/>
    <property type="evidence" value="ECO:0007669"/>
    <property type="project" value="TreeGrafter"/>
</dbReference>
<dbReference type="Gene3D" id="1.25.10.10">
    <property type="entry name" value="Leucine-rich Repeat Variant"/>
    <property type="match status" value="1"/>
</dbReference>
<dbReference type="Gene3D" id="1.10.1580.10">
    <property type="match status" value="1"/>
</dbReference>
<dbReference type="Gene3D" id="3.40.50.300">
    <property type="entry name" value="P-loop containing nucleotide triphosphate hydrolases"/>
    <property type="match status" value="1"/>
</dbReference>
<dbReference type="InterPro" id="IPR011074">
    <property type="entry name" value="CRAL/TRIO_N_dom"/>
</dbReference>
<dbReference type="Proteomes" id="UP001150538">
    <property type="component" value="Unassembled WGS sequence"/>
</dbReference>
<dbReference type="EMBL" id="JANBPU010000019">
    <property type="protein sequence ID" value="KAJ1919987.1"/>
    <property type="molecule type" value="Genomic_DNA"/>
</dbReference>
<feature type="region of interest" description="Disordered" evidence="9">
    <location>
        <begin position="572"/>
        <end position="664"/>
    </location>
</feature>
<dbReference type="InterPro" id="IPR036273">
    <property type="entry name" value="CRAL/TRIO_N_dom_sf"/>
</dbReference>
<evidence type="ECO:0000256" key="4">
    <source>
        <dbReference type="ARBA" id="ARBA00022737"/>
    </source>
</evidence>
<feature type="compositionally biased region" description="Basic and acidic residues" evidence="9">
    <location>
        <begin position="626"/>
        <end position="644"/>
    </location>
</feature>
<dbReference type="GO" id="GO:0005525">
    <property type="term" value="F:GTP binding"/>
    <property type="evidence" value="ECO:0007669"/>
    <property type="project" value="UniProtKB-KW"/>
</dbReference>
<dbReference type="InterPro" id="IPR023179">
    <property type="entry name" value="GTP-bd_ortho_bundle_sf"/>
</dbReference>
<keyword evidence="7" id="KW-0342">GTP-binding</keyword>
<dbReference type="NCBIfam" id="TIGR03596">
    <property type="entry name" value="GTPase_YlqF"/>
    <property type="match status" value="1"/>
</dbReference>
<dbReference type="AlphaFoldDB" id="A0A9W8A332"/>
<dbReference type="PROSITE" id="PS51721">
    <property type="entry name" value="G_CP"/>
    <property type="match status" value="1"/>
</dbReference>
<evidence type="ECO:0000256" key="5">
    <source>
        <dbReference type="ARBA" id="ARBA00022741"/>
    </source>
</evidence>
<dbReference type="Pfam" id="PF01602">
    <property type="entry name" value="Adaptin_N"/>
    <property type="match status" value="1"/>
</dbReference>
<dbReference type="Gene3D" id="3.40.525.10">
    <property type="entry name" value="CRAL-TRIO lipid binding domain"/>
    <property type="match status" value="1"/>
</dbReference>
<dbReference type="PANTHER" id="PTHR22781:SF12">
    <property type="entry name" value="AP-3 COMPLEX SUBUNIT DELTA-1"/>
    <property type="match status" value="1"/>
</dbReference>
<dbReference type="InterPro" id="IPR002553">
    <property type="entry name" value="Clathrin/coatomer_adapt-like_N"/>
</dbReference>
<feature type="domain" description="CRAL-TRIO" evidence="10">
    <location>
        <begin position="428"/>
        <end position="585"/>
    </location>
</feature>
<dbReference type="InterPro" id="IPR027417">
    <property type="entry name" value="P-loop_NTPase"/>
</dbReference>
<sequence>MTGALPRAFFECTKTINWFPGHMAKGLRQVSERMHKVDLVIEARDARIPLSGINPEFEKIIGSKPRLIIYNKSDLSTNSAKKAISVSLKEYNGQDVIFSEASSRRSIQMVWQKIKRMLLEKKGSFPNYNLMMVGMPNVGKSSLTNALRTAGVGKGKAVRTGANPGVTRSLENMVKIYEKPAVYIVDTPGVMVPHIPDPLKAIKVALTGGIRDDVADVEIMADFLLYTLNQQDKMDYHKKLKLAHPTDDLTQFLNELGKRIGSLGPGGQVDTYAAAQFFVNKYRDGFFGQICLDDISQEGLDDFFETVNNPPQQNTPSPQPAVHKGPADFTDDERAAIAKLRERLPTIFEDAAKQTVKPISKSIWGISLEARADDSRIDVILAKFLRARSLDVDAAALMLTNCLQWRADYEVERLLDESFPEEPFDKVGVVYGHDKDGRPVTYNFYGSPSCKEAFSDTDRFLRWRIQLMEKGVRQLDFINVADMIQVHDYDGVGIFSYDGKSRAASKSTIKLLSDNYPETLDTKFFVNVPAWGETIYNFVTKWLSEETKRKFVVVSKSNAANALLERIDRDELYPDYKPKDDAEPEPAKPGDVPDSNNDATRPTSVGVESTEQGKDMATAAPEEKDEDPKTEAKEETKEEAKEETSTTAAKAPKDETATEQEPILMFEKSLPDLIRGIRANKRNEAAFISKCLEEIHVELNSNDSIIKTNAISKLGYLQMLGYDMNWAAFNVVEVMAYTKFSDKRAGYLAANQAFHQETDVLMLTTNLIKKDLASADSMEINVALDGLAQIVTPELAINLFYDLLGLLGHSRPLIRKKAILTLYKTILKYPEGLVEAFPKLKEKLGDPDPSVVGTAVSVICELARTNPSNFISLAPKLYQLLNSSSNNWMLIKIVKLFSSLASIEPRLAKKLHGPISSLMVKTTAMSLIYECIYTSIVGGLIDIQTPVILSDGSQATMDELCAMKLEPFLESPDQNLRYLGLLALSRLQEKNPKLVRDSYETVLNCLDDPDKNIRLRALSVIASMVTRKNLVKIVKKLMSQLFLSQTAAVNSQESDTNDAGPDSDGVSHTNTQGEFVKDRGHNKIQPSGRMREQDPADDPGYRKAVVELVIEMCTRSSYSLITDFRWYIATLVDLAHVALVDVGPLICQKWIDVTVRVVNIREYSVSMASQLLDDKRFASTYGEETSCALVLNAAAYIVGEYSRQV</sequence>
<dbReference type="FunFam" id="1.25.10.10:FF:001926">
    <property type="entry name" value="Uncharacterized protein"/>
    <property type="match status" value="1"/>
</dbReference>
<evidence type="ECO:0000259" key="11">
    <source>
        <dbReference type="PROSITE" id="PS51721"/>
    </source>
</evidence>
<dbReference type="SUPFAM" id="SSF48371">
    <property type="entry name" value="ARM repeat"/>
    <property type="match status" value="1"/>
</dbReference>
<keyword evidence="6" id="KW-0653">Protein transport</keyword>
<dbReference type="Pfam" id="PF00650">
    <property type="entry name" value="CRAL_TRIO"/>
    <property type="match status" value="1"/>
</dbReference>
<evidence type="ECO:0000313" key="12">
    <source>
        <dbReference type="EMBL" id="KAJ1919987.1"/>
    </source>
</evidence>
<dbReference type="GO" id="GO:0006896">
    <property type="term" value="P:Golgi to vacuole transport"/>
    <property type="evidence" value="ECO:0007669"/>
    <property type="project" value="TreeGrafter"/>
</dbReference>
<dbReference type="Pfam" id="PF03765">
    <property type="entry name" value="CRAL_TRIO_N"/>
    <property type="match status" value="1"/>
</dbReference>
<dbReference type="SUPFAM" id="SSF52540">
    <property type="entry name" value="P-loop containing nucleoside triphosphate hydrolases"/>
    <property type="match status" value="1"/>
</dbReference>
<keyword evidence="3" id="KW-0813">Transport</keyword>
<dbReference type="Pfam" id="PF01926">
    <property type="entry name" value="MMR_HSR1"/>
    <property type="match status" value="1"/>
</dbReference>
<feature type="compositionally biased region" description="Basic and acidic residues" evidence="9">
    <location>
        <begin position="1089"/>
        <end position="1099"/>
    </location>
</feature>
<dbReference type="GO" id="GO:0030123">
    <property type="term" value="C:AP-3 adaptor complex"/>
    <property type="evidence" value="ECO:0007669"/>
    <property type="project" value="InterPro"/>
</dbReference>
<dbReference type="SMART" id="SM00516">
    <property type="entry name" value="SEC14"/>
    <property type="match status" value="1"/>
</dbReference>
<evidence type="ECO:0000256" key="3">
    <source>
        <dbReference type="ARBA" id="ARBA00022448"/>
    </source>
</evidence>
<dbReference type="InterPro" id="IPR011989">
    <property type="entry name" value="ARM-like"/>
</dbReference>
<dbReference type="GO" id="GO:0010008">
    <property type="term" value="C:endosome membrane"/>
    <property type="evidence" value="ECO:0007669"/>
    <property type="project" value="TreeGrafter"/>
</dbReference>
<organism evidence="12 13">
    <name type="scientific">Mycoemilia scoparia</name>
    <dbReference type="NCBI Taxonomy" id="417184"/>
    <lineage>
        <taxon>Eukaryota</taxon>
        <taxon>Fungi</taxon>
        <taxon>Fungi incertae sedis</taxon>
        <taxon>Zoopagomycota</taxon>
        <taxon>Kickxellomycotina</taxon>
        <taxon>Kickxellomycetes</taxon>
        <taxon>Kickxellales</taxon>
        <taxon>Kickxellaceae</taxon>
        <taxon>Mycoemilia</taxon>
    </lineage>
</organism>
<keyword evidence="8" id="KW-0472">Membrane</keyword>
<dbReference type="OrthoDB" id="10264595at2759"/>
<dbReference type="InterPro" id="IPR019991">
    <property type="entry name" value="GTP-bd_ribosome_bgen"/>
</dbReference>
<keyword evidence="13" id="KW-1185">Reference proteome</keyword>
<name>A0A9W8A332_9FUNG</name>
<evidence type="ECO:0000256" key="1">
    <source>
        <dbReference type="ARBA" id="ARBA00004308"/>
    </source>
</evidence>
<dbReference type="SUPFAM" id="SSF52087">
    <property type="entry name" value="CRAL/TRIO domain"/>
    <property type="match status" value="1"/>
</dbReference>
<dbReference type="InterPro" id="IPR036865">
    <property type="entry name" value="CRAL-TRIO_dom_sf"/>
</dbReference>
<proteinExistence type="inferred from homology"/>
<evidence type="ECO:0000313" key="13">
    <source>
        <dbReference type="Proteomes" id="UP001150538"/>
    </source>
</evidence>
<gene>
    <name evidence="12" type="primary">APL5_1</name>
    <name evidence="12" type="ORF">H4219_001648</name>
</gene>
<dbReference type="PROSITE" id="PS50191">
    <property type="entry name" value="CRAL_TRIO"/>
    <property type="match status" value="1"/>
</dbReference>
<dbReference type="InterPro" id="IPR001251">
    <property type="entry name" value="CRAL-TRIO_dom"/>
</dbReference>
<dbReference type="InterPro" id="IPR017105">
    <property type="entry name" value="AP3_complex_dsu"/>
</dbReference>
<dbReference type="InterPro" id="IPR016024">
    <property type="entry name" value="ARM-type_fold"/>
</dbReference>
<feature type="region of interest" description="Disordered" evidence="9">
    <location>
        <begin position="1050"/>
        <end position="1099"/>
    </location>
</feature>
<evidence type="ECO:0000256" key="7">
    <source>
        <dbReference type="ARBA" id="ARBA00023134"/>
    </source>
</evidence>
<dbReference type="InterPro" id="IPR030378">
    <property type="entry name" value="G_CP_dom"/>
</dbReference>